<name>A0A815JGG1_ADIRI</name>
<sequence>MGTRWYHLPIGLGIYVPFQIFYRLFCMLCALIYFLLFCLRQPISTCLRTRYSRNASPTLITIRFSHFCEKARWALDLLQHAAANNENERYKYVECYRSILTHMATSLWHTKGFSSSTPIYITKEKNVLKESSLIMHYVSDELCKLGKSTLYPTPEVEKLVNYFDETLGVHARRYIYWLMFASDKNTSELRQCWLRGTTGLERWIQRHFPGSIQALATVGMQIHEQPSLMSKQHVDEVFEKVNQMLEKHGELYLLNTNSPTAADITFASLAYPMIFPRQCDDLVFEYDQNRMSRELYDQITTYRSQRAGKFVLRMYEQHRITDRVQPMP</sequence>
<comment type="caution">
    <text evidence="2">The sequence shown here is derived from an EMBL/GenBank/DDBJ whole genome shotgun (WGS) entry which is preliminary data.</text>
</comment>
<feature type="transmembrane region" description="Helical" evidence="1">
    <location>
        <begin position="20"/>
        <end position="39"/>
    </location>
</feature>
<protein>
    <recommendedName>
        <fullName evidence="4">Glutathione S-transferase</fullName>
    </recommendedName>
</protein>
<accession>A0A815JGG1</accession>
<keyword evidence="1" id="KW-0472">Membrane</keyword>
<dbReference type="OrthoDB" id="9988732at2759"/>
<evidence type="ECO:0000313" key="3">
    <source>
        <dbReference type="Proteomes" id="UP000663852"/>
    </source>
</evidence>
<gene>
    <name evidence="2" type="ORF">EDS130_LOCUS34905</name>
</gene>
<keyword evidence="1" id="KW-1133">Transmembrane helix</keyword>
<dbReference type="EMBL" id="CAJNOJ010000299">
    <property type="protein sequence ID" value="CAF1380668.1"/>
    <property type="molecule type" value="Genomic_DNA"/>
</dbReference>
<reference evidence="2" key="1">
    <citation type="submission" date="2021-02" db="EMBL/GenBank/DDBJ databases">
        <authorList>
            <person name="Nowell W R."/>
        </authorList>
    </citation>
    <scope>NUCLEOTIDE SEQUENCE</scope>
</reference>
<evidence type="ECO:0000256" key="1">
    <source>
        <dbReference type="SAM" id="Phobius"/>
    </source>
</evidence>
<evidence type="ECO:0000313" key="2">
    <source>
        <dbReference type="EMBL" id="CAF1380668.1"/>
    </source>
</evidence>
<dbReference type="AlphaFoldDB" id="A0A815JGG1"/>
<organism evidence="2 3">
    <name type="scientific">Adineta ricciae</name>
    <name type="common">Rotifer</name>
    <dbReference type="NCBI Taxonomy" id="249248"/>
    <lineage>
        <taxon>Eukaryota</taxon>
        <taxon>Metazoa</taxon>
        <taxon>Spiralia</taxon>
        <taxon>Gnathifera</taxon>
        <taxon>Rotifera</taxon>
        <taxon>Eurotatoria</taxon>
        <taxon>Bdelloidea</taxon>
        <taxon>Adinetida</taxon>
        <taxon>Adinetidae</taxon>
        <taxon>Adineta</taxon>
    </lineage>
</organism>
<dbReference type="Proteomes" id="UP000663852">
    <property type="component" value="Unassembled WGS sequence"/>
</dbReference>
<evidence type="ECO:0008006" key="4">
    <source>
        <dbReference type="Google" id="ProtNLM"/>
    </source>
</evidence>
<keyword evidence="1" id="KW-0812">Transmembrane</keyword>
<proteinExistence type="predicted"/>
<dbReference type="Gene3D" id="3.40.30.10">
    <property type="entry name" value="Glutaredoxin"/>
    <property type="match status" value="1"/>
</dbReference>